<reference evidence="1" key="1">
    <citation type="submission" date="2022-03" db="EMBL/GenBank/DDBJ databases">
        <authorList>
            <person name="Lindestad O."/>
        </authorList>
    </citation>
    <scope>NUCLEOTIDE SEQUENCE</scope>
</reference>
<dbReference type="AlphaFoldDB" id="A0A8S4SBS6"/>
<proteinExistence type="predicted"/>
<gene>
    <name evidence="1" type="primary">jg12105</name>
    <name evidence="1" type="ORF">PAEG_LOCUS22613</name>
</gene>
<evidence type="ECO:0000313" key="1">
    <source>
        <dbReference type="EMBL" id="CAH2254108.1"/>
    </source>
</evidence>
<comment type="caution">
    <text evidence="1">The sequence shown here is derived from an EMBL/GenBank/DDBJ whole genome shotgun (WGS) entry which is preliminary data.</text>
</comment>
<evidence type="ECO:0000313" key="2">
    <source>
        <dbReference type="Proteomes" id="UP000838756"/>
    </source>
</evidence>
<accession>A0A8S4SBS6</accession>
<protein>
    <submittedName>
        <fullName evidence="1">Jg12105 protein</fullName>
    </submittedName>
</protein>
<sequence>MREASAVAVELSPPYPYRIAKSLSGTSLPLRDLAIRQIRKVLPVPCNAKLPGKPFTERVYIPAALLALTYLCYHYNKPPTPQR</sequence>
<name>A0A8S4SBS6_9NEOP</name>
<keyword evidence="2" id="KW-1185">Reference proteome</keyword>
<dbReference type="Proteomes" id="UP000838756">
    <property type="component" value="Unassembled WGS sequence"/>
</dbReference>
<dbReference type="EMBL" id="CAKXAJ010026071">
    <property type="protein sequence ID" value="CAH2254108.1"/>
    <property type="molecule type" value="Genomic_DNA"/>
</dbReference>
<organism evidence="1 2">
    <name type="scientific">Pararge aegeria aegeria</name>
    <dbReference type="NCBI Taxonomy" id="348720"/>
    <lineage>
        <taxon>Eukaryota</taxon>
        <taxon>Metazoa</taxon>
        <taxon>Ecdysozoa</taxon>
        <taxon>Arthropoda</taxon>
        <taxon>Hexapoda</taxon>
        <taxon>Insecta</taxon>
        <taxon>Pterygota</taxon>
        <taxon>Neoptera</taxon>
        <taxon>Endopterygota</taxon>
        <taxon>Lepidoptera</taxon>
        <taxon>Glossata</taxon>
        <taxon>Ditrysia</taxon>
        <taxon>Papilionoidea</taxon>
        <taxon>Nymphalidae</taxon>
        <taxon>Satyrinae</taxon>
        <taxon>Satyrini</taxon>
        <taxon>Parargina</taxon>
        <taxon>Pararge</taxon>
    </lineage>
</organism>